<name>A0A314KS73_NICAT</name>
<evidence type="ECO:0000313" key="1">
    <source>
        <dbReference type="EMBL" id="OIT32196.1"/>
    </source>
</evidence>
<evidence type="ECO:0008006" key="3">
    <source>
        <dbReference type="Google" id="ProtNLM"/>
    </source>
</evidence>
<evidence type="ECO:0000313" key="2">
    <source>
        <dbReference type="Proteomes" id="UP000187609"/>
    </source>
</evidence>
<keyword evidence="2" id="KW-1185">Reference proteome</keyword>
<dbReference type="Gene3D" id="2.40.70.10">
    <property type="entry name" value="Acid Proteases"/>
    <property type="match status" value="1"/>
</dbReference>
<dbReference type="OrthoDB" id="1937287at2759"/>
<comment type="caution">
    <text evidence="1">The sequence shown here is derived from an EMBL/GenBank/DDBJ whole genome shotgun (WGS) entry which is preliminary data.</text>
</comment>
<organism evidence="1 2">
    <name type="scientific">Nicotiana attenuata</name>
    <name type="common">Coyote tobacco</name>
    <dbReference type="NCBI Taxonomy" id="49451"/>
    <lineage>
        <taxon>Eukaryota</taxon>
        <taxon>Viridiplantae</taxon>
        <taxon>Streptophyta</taxon>
        <taxon>Embryophyta</taxon>
        <taxon>Tracheophyta</taxon>
        <taxon>Spermatophyta</taxon>
        <taxon>Magnoliopsida</taxon>
        <taxon>eudicotyledons</taxon>
        <taxon>Gunneridae</taxon>
        <taxon>Pentapetalae</taxon>
        <taxon>asterids</taxon>
        <taxon>lamiids</taxon>
        <taxon>Solanales</taxon>
        <taxon>Solanaceae</taxon>
        <taxon>Nicotianoideae</taxon>
        <taxon>Nicotianeae</taxon>
        <taxon>Nicotiana</taxon>
    </lineage>
</organism>
<protein>
    <recommendedName>
        <fullName evidence="3">Aspartic peptidase DDI1-type domain-containing protein</fullName>
    </recommendedName>
</protein>
<dbReference type="PANTHER" id="PTHR33067">
    <property type="entry name" value="RNA-DIRECTED DNA POLYMERASE-RELATED"/>
    <property type="match status" value="1"/>
</dbReference>
<dbReference type="Proteomes" id="UP000187609">
    <property type="component" value="Unassembled WGS sequence"/>
</dbReference>
<dbReference type="CDD" id="cd00303">
    <property type="entry name" value="retropepsin_like"/>
    <property type="match status" value="1"/>
</dbReference>
<dbReference type="KEGG" id="nau:109207665"/>
<dbReference type="EMBL" id="MJEQ01001108">
    <property type="protein sequence ID" value="OIT32196.1"/>
    <property type="molecule type" value="Genomic_DNA"/>
</dbReference>
<gene>
    <name evidence="1" type="ORF">A4A49_58048</name>
</gene>
<dbReference type="Gramene" id="OIT32196">
    <property type="protein sequence ID" value="OIT32196"/>
    <property type="gene ID" value="A4A49_58048"/>
</dbReference>
<dbReference type="InterPro" id="IPR021109">
    <property type="entry name" value="Peptidase_aspartic_dom_sf"/>
</dbReference>
<accession>A0A314KS73</accession>
<sequence>MPAYAKLLKEILSNKWKVEEISIVKLTEHCSAILQNKFPQKCGDPGSFTIPCSLGSTTFEKSLCDSGASINLVTLSIFRKLERETGEIISTTMALQLVDETTIILEGKVEDVVDKFVFLVDFIVLNMEENREVSLILRRPFLAIGRGILDI</sequence>
<dbReference type="PANTHER" id="PTHR33067:SF31">
    <property type="entry name" value="RNA-DIRECTED DNA POLYMERASE"/>
    <property type="match status" value="1"/>
</dbReference>
<proteinExistence type="predicted"/>
<dbReference type="AlphaFoldDB" id="A0A314KS73"/>
<reference evidence="1" key="1">
    <citation type="submission" date="2016-11" db="EMBL/GenBank/DDBJ databases">
        <title>The genome of Nicotiana attenuata.</title>
        <authorList>
            <person name="Xu S."/>
            <person name="Brockmoeller T."/>
            <person name="Gaquerel E."/>
            <person name="Navarro A."/>
            <person name="Kuhl H."/>
            <person name="Gase K."/>
            <person name="Ling Z."/>
            <person name="Zhou W."/>
            <person name="Kreitzer C."/>
            <person name="Stanke M."/>
            <person name="Tang H."/>
            <person name="Lyons E."/>
            <person name="Pandey P."/>
            <person name="Pandey S.P."/>
            <person name="Timmermann B."/>
            <person name="Baldwin I.T."/>
        </authorList>
    </citation>
    <scope>NUCLEOTIDE SEQUENCE [LARGE SCALE GENOMIC DNA]</scope>
    <source>
        <strain evidence="1">UT</strain>
    </source>
</reference>